<accession>K0ZKW6</accession>
<feature type="region of interest" description="Disordered" evidence="3">
    <location>
        <begin position="332"/>
        <end position="357"/>
    </location>
</feature>
<evidence type="ECO:0008006" key="8">
    <source>
        <dbReference type="Google" id="ProtNLM"/>
    </source>
</evidence>
<dbReference type="PROSITE" id="PS51450">
    <property type="entry name" value="LRR"/>
    <property type="match status" value="1"/>
</dbReference>
<gene>
    <name evidence="6" type="ORF">HMPREF9240_00113</name>
</gene>
<keyword evidence="5" id="KW-0732">Signal</keyword>
<keyword evidence="4" id="KW-0812">Transmembrane</keyword>
<dbReference type="OrthoDB" id="3263746at2"/>
<evidence type="ECO:0000256" key="4">
    <source>
        <dbReference type="SAM" id="Phobius"/>
    </source>
</evidence>
<dbReference type="InterPro" id="IPR001611">
    <property type="entry name" value="Leu-rich_rpt"/>
</dbReference>
<feature type="compositionally biased region" description="Low complexity" evidence="3">
    <location>
        <begin position="809"/>
        <end position="828"/>
    </location>
</feature>
<dbReference type="AlphaFoldDB" id="K0ZKW6"/>
<evidence type="ECO:0000256" key="5">
    <source>
        <dbReference type="SAM" id="SignalP"/>
    </source>
</evidence>
<organism evidence="6 7">
    <name type="scientific">Winkia neuii BV029A5</name>
    <dbReference type="NCBI Taxonomy" id="888439"/>
    <lineage>
        <taxon>Bacteria</taxon>
        <taxon>Bacillati</taxon>
        <taxon>Actinomycetota</taxon>
        <taxon>Actinomycetes</taxon>
        <taxon>Actinomycetales</taxon>
        <taxon>Actinomycetaceae</taxon>
        <taxon>Winkia</taxon>
    </lineage>
</organism>
<dbReference type="PATRIC" id="fig|888439.3.peg.118"/>
<reference evidence="6 7" key="1">
    <citation type="submission" date="2012-07" db="EMBL/GenBank/DDBJ databases">
        <title>The Genome Sequence of Actinomyces neuii subsp. anitratus BVS029A5.</title>
        <authorList>
            <consortium name="The Broad Institute Genome Sequencing Platform"/>
            <person name="Earl A."/>
            <person name="Ward D."/>
            <person name="Feldgarden M."/>
            <person name="Gevers D."/>
            <person name="Saerens B."/>
            <person name="Vaneechoutte M."/>
            <person name="Walker B."/>
            <person name="Young S.K."/>
            <person name="Zeng Q."/>
            <person name="Gargeya S."/>
            <person name="Fitzgerald M."/>
            <person name="Haas B."/>
            <person name="Abouelleil A."/>
            <person name="Alvarado L."/>
            <person name="Arachchi H.M."/>
            <person name="Berlin A."/>
            <person name="Chapman S.B."/>
            <person name="Goldberg J."/>
            <person name="Griggs A."/>
            <person name="Gujja S."/>
            <person name="Hansen M."/>
            <person name="Howarth C."/>
            <person name="Imamovic A."/>
            <person name="Larimer J."/>
            <person name="McCowen C."/>
            <person name="Montmayeur A."/>
            <person name="Murphy C."/>
            <person name="Neiman D."/>
            <person name="Pearson M."/>
            <person name="Priest M."/>
            <person name="Roberts A."/>
            <person name="Saif S."/>
            <person name="Shea T."/>
            <person name="Sisk P."/>
            <person name="Sykes S."/>
            <person name="Wortman J."/>
            <person name="Nusbaum C."/>
            <person name="Birren B."/>
        </authorList>
    </citation>
    <scope>NUCLEOTIDE SEQUENCE [LARGE SCALE GENOMIC DNA]</scope>
    <source>
        <strain evidence="6 7">BVS029A5</strain>
    </source>
</reference>
<feature type="compositionally biased region" description="Basic and acidic residues" evidence="3">
    <location>
        <begin position="729"/>
        <end position="738"/>
    </location>
</feature>
<feature type="region of interest" description="Disordered" evidence="3">
    <location>
        <begin position="532"/>
        <end position="555"/>
    </location>
</feature>
<dbReference type="PANTHER" id="PTHR46652">
    <property type="entry name" value="LEUCINE-RICH REPEAT AND IQ DOMAIN-CONTAINING PROTEIN 1-RELATED"/>
    <property type="match status" value="1"/>
</dbReference>
<keyword evidence="4" id="KW-1133">Transmembrane helix</keyword>
<evidence type="ECO:0000313" key="6">
    <source>
        <dbReference type="EMBL" id="EJZ88475.1"/>
    </source>
</evidence>
<feature type="chain" id="PRO_5003842028" description="LPXTG-domain-containing protein cell wall anchor domain" evidence="5">
    <location>
        <begin position="26"/>
        <end position="871"/>
    </location>
</feature>
<feature type="transmembrane region" description="Helical" evidence="4">
    <location>
        <begin position="846"/>
        <end position="865"/>
    </location>
</feature>
<dbReference type="HOGENOM" id="CLU_329472_0_0_11"/>
<dbReference type="Proteomes" id="UP000006075">
    <property type="component" value="Unassembled WGS sequence"/>
</dbReference>
<comment type="caution">
    <text evidence="6">The sequence shown here is derived from an EMBL/GenBank/DDBJ whole genome shotgun (WGS) entry which is preliminary data.</text>
</comment>
<feature type="region of interest" description="Disordered" evidence="3">
    <location>
        <begin position="675"/>
        <end position="835"/>
    </location>
</feature>
<sequence>MRRKAGAVLALGVIASLSFSNVALATDKAEIDPTLRECISVQLGRGQYGTVTAEDLGKITELKCATLADLDKLENLTSFEFEPHRMNPPGISGKFASLAKLKKLKKLSLRDAGVKNLSFLSSMTQLEELNLNSYDTAIEKYGQIFSNEIRDITPLAPLTNLKVLKVNNALLRDISTVKKMPKLEELDLGHVRGVSKEDSSYKLRDISALAGLTNLRKLNIEHNAVADLSPLKGLKKLGYVNFNNNRVIDMAPVCHVSDIAAREQVASMTVKMGKLVPPSDCSGPLDIDKQNDYHSLPHEFKTEGEVDTFAFSSGKSGQSGFNVKVTYTVSQTKPADPAPETSEWQNLDSGTDCTARKGKKSRTKTTYTWVDDATGTDWVLKAVTDVETAQRDLNEKDLKACAGPKPADEVTTTDWEDIPGTLSMDFYNIEQQRTKTTISYKWDAAKATWVKGEPQVEVEKRERPLTEQEIRDNTPKPAGEYKHEIKKKRKEEKDCRTKTVTLTHTFITAPWKWSLSSHKWVPDYDNERRVVETDKPRPMSEAELKECPADAPEPKKNEGPWLVVVGSFDAKTKTLEESRLVTTIPYKWDAGTKQYVLDEANKTNVTENRRRDCTNDELKDLLQKPEAKVVKADWVEGDKDCKAKTVKRTREVETSQPTWDAAKRDWSFGPAQVSVEEGTRDMTEAEIKACSVTPPAPGPGTDAGTQTDPAKPGTDAGTQTDKPAGTDKPGADKPDTDAARPGTGAGTQTDPAKPGVDAGTQTDKPADKPGVDAGTQTDKPSTDAGTDSDKPDTDAAKPGTGADKPGNDTGKPAGKPAPAKPSTKSATAGPAGRAKAETLAATGTSVLALLAASTLLGAGGAIMVGRKVKNQ</sequence>
<proteinExistence type="predicted"/>
<feature type="signal peptide" evidence="5">
    <location>
        <begin position="1"/>
        <end position="25"/>
    </location>
</feature>
<evidence type="ECO:0000256" key="1">
    <source>
        <dbReference type="ARBA" id="ARBA00022614"/>
    </source>
</evidence>
<evidence type="ECO:0000313" key="7">
    <source>
        <dbReference type="Proteomes" id="UP000006075"/>
    </source>
</evidence>
<dbReference type="Gene3D" id="3.80.10.10">
    <property type="entry name" value="Ribonuclease Inhibitor"/>
    <property type="match status" value="1"/>
</dbReference>
<keyword evidence="2" id="KW-0677">Repeat</keyword>
<feature type="compositionally biased region" description="Polar residues" evidence="3">
    <location>
        <begin position="342"/>
        <end position="352"/>
    </location>
</feature>
<keyword evidence="7" id="KW-1185">Reference proteome</keyword>
<keyword evidence="1" id="KW-0433">Leucine-rich repeat</keyword>
<dbReference type="eggNOG" id="COG4886">
    <property type="taxonomic scope" value="Bacteria"/>
</dbReference>
<dbReference type="PANTHER" id="PTHR46652:SF3">
    <property type="entry name" value="LEUCINE-RICH REPEAT-CONTAINING PROTEIN 9"/>
    <property type="match status" value="1"/>
</dbReference>
<dbReference type="EMBL" id="AGWP01000001">
    <property type="protein sequence ID" value="EJZ88475.1"/>
    <property type="molecule type" value="Genomic_DNA"/>
</dbReference>
<dbReference type="SUPFAM" id="SSF52058">
    <property type="entry name" value="L domain-like"/>
    <property type="match status" value="1"/>
</dbReference>
<dbReference type="InterPro" id="IPR032675">
    <property type="entry name" value="LRR_dom_sf"/>
</dbReference>
<dbReference type="InterPro" id="IPR050836">
    <property type="entry name" value="SDS22/Internalin_LRR"/>
</dbReference>
<evidence type="ECO:0000256" key="2">
    <source>
        <dbReference type="ARBA" id="ARBA00022737"/>
    </source>
</evidence>
<evidence type="ECO:0000256" key="3">
    <source>
        <dbReference type="SAM" id="MobiDB-lite"/>
    </source>
</evidence>
<feature type="compositionally biased region" description="Basic and acidic residues" evidence="3">
    <location>
        <begin position="677"/>
        <end position="687"/>
    </location>
</feature>
<feature type="compositionally biased region" description="Low complexity" evidence="3">
    <location>
        <begin position="699"/>
        <end position="709"/>
    </location>
</feature>
<keyword evidence="4" id="KW-0472">Membrane</keyword>
<feature type="compositionally biased region" description="Polar residues" evidence="3">
    <location>
        <begin position="774"/>
        <end position="785"/>
    </location>
</feature>
<dbReference type="RefSeq" id="WP_004804744.1">
    <property type="nucleotide sequence ID" value="NZ_JH815213.1"/>
</dbReference>
<protein>
    <recommendedName>
        <fullName evidence="8">LPXTG-domain-containing protein cell wall anchor domain</fullName>
    </recommendedName>
</protein>
<name>K0ZKW6_9ACTO</name>